<feature type="compositionally biased region" description="Basic residues" evidence="3">
    <location>
        <begin position="1492"/>
        <end position="1504"/>
    </location>
</feature>
<keyword evidence="2" id="KW-0175">Coiled coil</keyword>
<dbReference type="InterPro" id="IPR036875">
    <property type="entry name" value="Znf_CCHC_sf"/>
</dbReference>
<comment type="caution">
    <text evidence="5">The sequence shown here is derived from an EMBL/GenBank/DDBJ whole genome shotgun (WGS) entry which is preliminary data.</text>
</comment>
<feature type="coiled-coil region" evidence="2">
    <location>
        <begin position="775"/>
        <end position="806"/>
    </location>
</feature>
<dbReference type="GO" id="GO:0008270">
    <property type="term" value="F:zinc ion binding"/>
    <property type="evidence" value="ECO:0007669"/>
    <property type="project" value="UniProtKB-KW"/>
</dbReference>
<feature type="region of interest" description="Disordered" evidence="3">
    <location>
        <begin position="884"/>
        <end position="917"/>
    </location>
</feature>
<dbReference type="InterPro" id="IPR001878">
    <property type="entry name" value="Znf_CCHC"/>
</dbReference>
<dbReference type="SUPFAM" id="SSF57756">
    <property type="entry name" value="Retrovirus zinc finger-like domains"/>
    <property type="match status" value="1"/>
</dbReference>
<keyword evidence="1" id="KW-0863">Zinc-finger</keyword>
<feature type="compositionally biased region" description="Basic and acidic residues" evidence="3">
    <location>
        <begin position="1111"/>
        <end position="1123"/>
    </location>
</feature>
<evidence type="ECO:0000256" key="3">
    <source>
        <dbReference type="SAM" id="MobiDB-lite"/>
    </source>
</evidence>
<feature type="compositionally biased region" description="Polar residues" evidence="3">
    <location>
        <begin position="1094"/>
        <end position="1109"/>
    </location>
</feature>
<keyword evidence="1" id="KW-0479">Metal-binding</keyword>
<dbReference type="Gene3D" id="4.10.60.10">
    <property type="entry name" value="Zinc finger, CCHC-type"/>
    <property type="match status" value="1"/>
</dbReference>
<reference evidence="5" key="1">
    <citation type="journal article" date="2019" name="Sci. Rep.">
        <title>Draft genome of Tanacetum cinerariifolium, the natural source of mosquito coil.</title>
        <authorList>
            <person name="Yamashiro T."/>
            <person name="Shiraishi A."/>
            <person name="Satake H."/>
            <person name="Nakayama K."/>
        </authorList>
    </citation>
    <scope>NUCLEOTIDE SEQUENCE</scope>
</reference>
<dbReference type="PANTHER" id="PTHR11439:SF495">
    <property type="entry name" value="REVERSE TRANSCRIPTASE, RNA-DEPENDENT DNA POLYMERASE-RELATED"/>
    <property type="match status" value="1"/>
</dbReference>
<feature type="coiled-coil region" evidence="2">
    <location>
        <begin position="452"/>
        <end position="483"/>
    </location>
</feature>
<keyword evidence="1" id="KW-0862">Zinc</keyword>
<organism evidence="5">
    <name type="scientific">Tanacetum cinerariifolium</name>
    <name type="common">Dalmatian daisy</name>
    <name type="synonym">Chrysanthemum cinerariifolium</name>
    <dbReference type="NCBI Taxonomy" id="118510"/>
    <lineage>
        <taxon>Eukaryota</taxon>
        <taxon>Viridiplantae</taxon>
        <taxon>Streptophyta</taxon>
        <taxon>Embryophyta</taxon>
        <taxon>Tracheophyta</taxon>
        <taxon>Spermatophyta</taxon>
        <taxon>Magnoliopsida</taxon>
        <taxon>eudicotyledons</taxon>
        <taxon>Gunneridae</taxon>
        <taxon>Pentapetalae</taxon>
        <taxon>asterids</taxon>
        <taxon>campanulids</taxon>
        <taxon>Asterales</taxon>
        <taxon>Asteraceae</taxon>
        <taxon>Asteroideae</taxon>
        <taxon>Anthemideae</taxon>
        <taxon>Anthemidinae</taxon>
        <taxon>Tanacetum</taxon>
    </lineage>
</organism>
<proteinExistence type="predicted"/>
<dbReference type="PANTHER" id="PTHR11439">
    <property type="entry name" value="GAG-POL-RELATED RETROTRANSPOSON"/>
    <property type="match status" value="1"/>
</dbReference>
<evidence type="ECO:0000313" key="5">
    <source>
        <dbReference type="EMBL" id="GEU37093.1"/>
    </source>
</evidence>
<feature type="domain" description="CCHC-type" evidence="4">
    <location>
        <begin position="656"/>
        <end position="671"/>
    </location>
</feature>
<dbReference type="PROSITE" id="PS50158">
    <property type="entry name" value="ZF_CCHC"/>
    <property type="match status" value="1"/>
</dbReference>
<gene>
    <name evidence="5" type="ORF">Tci_009071</name>
</gene>
<dbReference type="EMBL" id="BKCJ010000885">
    <property type="protein sequence ID" value="GEU37093.1"/>
    <property type="molecule type" value="Genomic_DNA"/>
</dbReference>
<evidence type="ECO:0000256" key="2">
    <source>
        <dbReference type="SAM" id="Coils"/>
    </source>
</evidence>
<feature type="region of interest" description="Disordered" evidence="3">
    <location>
        <begin position="1492"/>
        <end position="1522"/>
    </location>
</feature>
<feature type="region of interest" description="Disordered" evidence="3">
    <location>
        <begin position="1094"/>
        <end position="1123"/>
    </location>
</feature>
<accession>A0A6L2JJ96</accession>
<feature type="coiled-coil region" evidence="2">
    <location>
        <begin position="130"/>
        <end position="157"/>
    </location>
</feature>
<feature type="region of interest" description="Disordered" evidence="3">
    <location>
        <begin position="669"/>
        <end position="690"/>
    </location>
</feature>
<dbReference type="CDD" id="cd09272">
    <property type="entry name" value="RNase_HI_RT_Ty1"/>
    <property type="match status" value="1"/>
</dbReference>
<protein>
    <recommendedName>
        <fullName evidence="4">CCHC-type domain-containing protein</fullName>
    </recommendedName>
</protein>
<feature type="region of interest" description="Disordered" evidence="3">
    <location>
        <begin position="161"/>
        <end position="184"/>
    </location>
</feature>
<feature type="compositionally biased region" description="Basic and acidic residues" evidence="3">
    <location>
        <begin position="669"/>
        <end position="682"/>
    </location>
</feature>
<name>A0A6L2JJ96_TANCI</name>
<dbReference type="GO" id="GO:0003676">
    <property type="term" value="F:nucleic acid binding"/>
    <property type="evidence" value="ECO:0007669"/>
    <property type="project" value="InterPro"/>
</dbReference>
<sequence length="1871" mass="210336">MSAKRTSWNEFSSSMALAVICLTTGRKFNFSKYIFDSLDRNVDSPLKFYMYPRFIQLMINAQIANLSAHATKYTSPALTQKVFANMRRVGKGFSRVDTPLFDEMLVSHQVHDAVTDDGADNVADDVADDKIAQAIEITKLKKRVRRLEKKRKLKATRLKRSRKVGTAQRVKSSADTVMDDQEDASKQGRIAELDADEDVTLEEVDTEKDAKVQGRFEESQAQVNHLVLKHAQKVLSLQETDKAEPAEVEEVLEVVTAAKLMTEVVTTATTPIIVAPVPKASAPRRKRGVIIQDPKEASTASLSVQSKVKSKDKGKGILVEDPKPLKRQAQIEHDEAYAKELEAKLNANINWMKFASSGPKNFSDDFLLNALKTMFEKPNVEANIWKNQRVQIVSVVQIVSAASIRVNIVSGLLMVLAPTTAEQRLARKNELKARGTFLMALPDKHQLKFNIHKDAKSLMEAIKKRLQKLISQLEILGESLSQEDINLKFLKSLPTKWRTHTLFCRNKTDLEDQSLDDLFNSLKIYEAEVKSSSSTSPTAQNIAFVSSQNTDSTNESVSVVTSVSVASTKVPVFALPNVDNLSDAFIYSFFASQSNSPQLDNDDLKQIDADDLKEMDLKWQMAMLTIRARRFLQRTKRNLGANGTTFIGFDMSKVECYNCHRRGHFTRECRSPRDTRNKDTQKRNVPVETSTSNALVSQCDGVSSYDWSFQADEEPTNYALMAFTPSSSSSFDNEFDVRSYKIGLKSIEARLVVYQQNETVFEEDIKQLKLDVVLRDNALVELKNTFEKAEQERDELKLKLENFLTSSKNLSKLLASQITDKTRLGYDNQVFNSTVFDCDELISSESNVSMPPSPVHNTQVIPTTVLTRSRLVPLTTTKPVTAAVPQTKVQHQRPTKHGVNKAHSPIKRPINLRPSPTHSNFYQKATNVKTNKINDVKGVKGNWHALKDKGVIDSGCLRHITGNISYLFNFEEINEGYVAFGGNPKGGKIIGKDPLSKFNGKADEGFLGGYSVSSIAFRVFNSRTRIVQETLHINFLENQPNVAGSGPTWLFDIDTLTQSMNYQPVIAGNQPNSSAGIQEHFDAGKAGEGNVQQYEPESTVHVSPSSSAKTNKHDDKTEREAKGKITAVEPNSTNSTNTFTAAGPFNNPVSSAFEFSAVGPSNNVDDEEDVGAEADFSNLETNITVSPILTSRVHKDHPVTQIIGDLYLAPQTRSMTRMVKDQDPDYFDKVYKVVKEFYGLHQALRSWYETLANYLLENGFQRGKIDQALFIKKQKGLQVKQKEDGIFISQDKYVAKILRMFGLTDRKSASTPIDTEKPLLKDPDGEDVDVHTHRYLKGKPHLGLWYPKDSPFNLVTYSDSDYVGASLDRKSTTRGCQFLGCRLISWQCKKQIVVATSSTEAEYVAAASCCAHVLWIQSQLMDYRLILNAVSLKLMLFGLTIDVVHLILLGHKTCATLTKKVGNLEQDKIAQAIEITKLKQRVRRLEKKRKLKASGLKRSRKVRTAQRVESSADTVMDDQEDAPKQGGIAELDADEDVTLEEVDTKKDAKVLGRLEESQAHVYYLDLEHAQKVLSIQETDEAEPAEVEEVLKVVTAAKLMTEVVTTATTSIIVAHVPKSSAPRRKRGVIIQDPKEAATTSLKQVKRKENQDNAVIRYQALERKLVTEALASKNITSIPFGLSWRKEIKEEASKQIKRKSESSKQEAAKKQMIDEEVEELKTHLQIVPNDEDDVYTEATPLALKEDLEMLWKIVQERFTSSGPKNFSDDFLLNALKTMFEKPNVEANIWKYQRGRYGLAKVKSWKLLESCGIHIITFKTTKMILMVERGYPQTRFTLEQMLNNVRLEVKEESEVSLELLRFMRRQQQEGYKPE</sequence>
<feature type="compositionally biased region" description="Basic residues" evidence="3">
    <location>
        <begin position="890"/>
        <end position="906"/>
    </location>
</feature>
<evidence type="ECO:0000256" key="1">
    <source>
        <dbReference type="PROSITE-ProRule" id="PRU00047"/>
    </source>
</evidence>
<evidence type="ECO:0000259" key="4">
    <source>
        <dbReference type="PROSITE" id="PS50158"/>
    </source>
</evidence>